<comment type="caution">
    <text evidence="1">The sequence shown here is derived from an EMBL/GenBank/DDBJ whole genome shotgun (WGS) entry which is preliminary data.</text>
</comment>
<evidence type="ECO:0000313" key="1">
    <source>
        <dbReference type="EMBL" id="KAH9783048.1"/>
    </source>
</evidence>
<protein>
    <submittedName>
        <fullName evidence="1">Disease resistance-like protein DSC1</fullName>
    </submittedName>
</protein>
<reference evidence="2" key="1">
    <citation type="journal article" date="2023" name="Hortic. Res.">
        <title>A chromosome-level phased genome enabling allele-level studies in sweet orange: a case study on citrus Huanglongbing tolerance.</title>
        <authorList>
            <person name="Wu B."/>
            <person name="Yu Q."/>
            <person name="Deng Z."/>
            <person name="Duan Y."/>
            <person name="Luo F."/>
            <person name="Gmitter F. Jr."/>
        </authorList>
    </citation>
    <scope>NUCLEOTIDE SEQUENCE [LARGE SCALE GENOMIC DNA]</scope>
    <source>
        <strain evidence="2">cv. Valencia</strain>
    </source>
</reference>
<organism evidence="1 2">
    <name type="scientific">Citrus sinensis</name>
    <name type="common">Sweet orange</name>
    <name type="synonym">Citrus aurantium var. sinensis</name>
    <dbReference type="NCBI Taxonomy" id="2711"/>
    <lineage>
        <taxon>Eukaryota</taxon>
        <taxon>Viridiplantae</taxon>
        <taxon>Streptophyta</taxon>
        <taxon>Embryophyta</taxon>
        <taxon>Tracheophyta</taxon>
        <taxon>Spermatophyta</taxon>
        <taxon>Magnoliopsida</taxon>
        <taxon>eudicotyledons</taxon>
        <taxon>Gunneridae</taxon>
        <taxon>Pentapetalae</taxon>
        <taxon>rosids</taxon>
        <taxon>malvids</taxon>
        <taxon>Sapindales</taxon>
        <taxon>Rutaceae</taxon>
        <taxon>Aurantioideae</taxon>
        <taxon>Citrus</taxon>
    </lineage>
</organism>
<proteinExistence type="predicted"/>
<dbReference type="EMBL" id="CM039172">
    <property type="protein sequence ID" value="KAH9783048.1"/>
    <property type="molecule type" value="Genomic_DNA"/>
</dbReference>
<sequence length="1250" mass="142408">MASSSSSCNYDVFLSFRGEDTRENFTSHLYAALCGKKIKTFIDEDLNRGDEISPALLNAIEGSKISVIIFSKDYASSKWCPNELVNILKCKNLNGQIVIPIYYHVSPSDVRKQTGTFGEGFVRLEQQFKEKAETVQKWRDVMTQTSYLSGHESTKIRPEAMLVEVIVKDILKKLECTSMSSDSSKGLVGLSSRIECIKSLLCTGLPDVRIVGIWGMGGIGKTTIVKALFNQISNEFEGKCFIENVREEIENGVGLVHLHKQVVSLLLGERLETGGPNIPAYALERLRRTKVFMVLDDVSEFEQLKYLVGWLDGFCPGSRIVVTTRDKQVLRKQGVKDEHVYEVERLNEDEGLELFYKYAFRQNHRPEHLTVLSKKAVRYAEGNPLALEVLGSSLQQKSKQDWENVLDNLKQISGASRIYKLLRISYEELTFEEKSIFLDIACFFKGEGKDRVLMLLHDRQYNVTQALSVLIDKSLIIEHNNRLHMHELLQEMGQEIVRQEDIKKPGKRSRLWHHKDVRHVLKHNEGTDAIEGIFLNLSKIKGINLNSRAFTNMPNLRVLKFYIPEGLDMSFEEQHSDSKVQFLDGLDYLPEKLRYLHLHKYPLRTLPSNFKPKNLIELNLPFSKVVQIWEGKKKAFKLKSINLSHSQYLIRIPDPSEAPNLERINLWNCTHVAWVPSSIQNFNHLSLLCFQGCKSLRSFPSNLHFVSPVTIDCSFCVNLTEFPQISGNITKLNLCDTAIEEVPSSVECLTNLEYLYINRCKRLKRVSTSICKLKSLIWLCLNECLNLESFLESLKKINLGRTTVTELPSSFENIEGLGTLGLERSSELDNLKSFQYIGVHGSTISQLPHLLSGLVSLPASLLSGLFSLNWLNLNNCALTAIPEEIGCLPSLEWLELRENNFESLPVSIKQLSRLKRLDLSNCSMLQSIPELPPSLKWLQAGNCKRLQSLPEIPSRPEEIDASLLQKLSKYSYDDEVEDVNGSSSIRFLFMDCIKMYQEESKNNLAESQLRIQHMAVTSLRLFYEFQVIRNSLSFAPLSLYLYLRFVASQIMIFILQECCKLRGPILISPGSEIPEWFSNQSAGSEITLQLPQHCCQNLIGFALCVVLVSCDIEWSGFNTDYRYSFEMTTLSGRKHFRRWCFKTLWFDYPMTKIDHVALGFNPCGNVGFPDDNHHTTVSFDFFSIFSKVSRCGVCPVYANTKGTNPSTFTLNFATEVWKLDDMASARGTSDEEELEPSPKRTCRGDQLNTP</sequence>
<gene>
    <name evidence="1" type="ORF">KPL71_009161</name>
</gene>
<evidence type="ECO:0000313" key="2">
    <source>
        <dbReference type="Proteomes" id="UP000829398"/>
    </source>
</evidence>
<name>A0ACB8MAZ4_CITSI</name>
<dbReference type="Proteomes" id="UP000829398">
    <property type="component" value="Chromosome 3"/>
</dbReference>
<keyword evidence="2" id="KW-1185">Reference proteome</keyword>
<accession>A0ACB8MAZ4</accession>